<dbReference type="OrthoDB" id="2111471at2"/>
<dbReference type="GO" id="GO:0004180">
    <property type="term" value="F:carboxypeptidase activity"/>
    <property type="evidence" value="ECO:0007669"/>
    <property type="project" value="UniProtKB-KW"/>
</dbReference>
<dbReference type="InterPro" id="IPR013784">
    <property type="entry name" value="Carb-bd-like_fold"/>
</dbReference>
<evidence type="ECO:0000313" key="4">
    <source>
        <dbReference type="Proteomes" id="UP000199296"/>
    </source>
</evidence>
<gene>
    <name evidence="3" type="ORF">SAMN04488027_10576</name>
</gene>
<dbReference type="Proteomes" id="UP000199296">
    <property type="component" value="Unassembled WGS sequence"/>
</dbReference>
<dbReference type="SUPFAM" id="SSF49452">
    <property type="entry name" value="Starch-binding domain-like"/>
    <property type="match status" value="1"/>
</dbReference>
<keyword evidence="3" id="KW-0378">Hydrolase</keyword>
<dbReference type="PROSITE" id="PS51257">
    <property type="entry name" value="PROKAR_LIPOPROTEIN"/>
    <property type="match status" value="1"/>
</dbReference>
<feature type="chain" id="PRO_5011643738" evidence="1">
    <location>
        <begin position="17"/>
        <end position="256"/>
    </location>
</feature>
<accession>A0A1G7W9J4</accession>
<evidence type="ECO:0000256" key="1">
    <source>
        <dbReference type="SAM" id="SignalP"/>
    </source>
</evidence>
<name>A0A1G7W9J4_9FLAO</name>
<feature type="signal peptide" evidence="1">
    <location>
        <begin position="1"/>
        <end position="16"/>
    </location>
</feature>
<protein>
    <submittedName>
        <fullName evidence="3">Carboxypeptidase regulatory-like domain-containing protein</fullName>
    </submittedName>
</protein>
<dbReference type="Pfam" id="PF14321">
    <property type="entry name" value="DUF4382"/>
    <property type="match status" value="1"/>
</dbReference>
<sequence>MKNLFKLILSVFVVSAALISCDSDDSTAEGTSAMSVRLVDAPGDYENVFIDVVGVEAIIDGEIVMLETNAGVYDLLTLTGGNFVSLVNEDIPSGDLSQVRLVLGTENSVVLDGGEVIALQTPSAQQSGLKLNVNYDLQPGVLYDFIMDFKVDESVVAQGNGGYLLKPVIRITTSAESGAIAGSVEPFDTETKVTATNDASGEEISAYTDETGEFLLYGVPEGTYTLEVESESGLTATVNDVTVVIGETTVLEVIVL</sequence>
<organism evidence="3 4">
    <name type="scientific">Psychroflexus sediminis</name>
    <dbReference type="NCBI Taxonomy" id="470826"/>
    <lineage>
        <taxon>Bacteria</taxon>
        <taxon>Pseudomonadati</taxon>
        <taxon>Bacteroidota</taxon>
        <taxon>Flavobacteriia</taxon>
        <taxon>Flavobacteriales</taxon>
        <taxon>Flavobacteriaceae</taxon>
        <taxon>Psychroflexus</taxon>
    </lineage>
</organism>
<dbReference type="Gene3D" id="2.60.40.1120">
    <property type="entry name" value="Carboxypeptidase-like, regulatory domain"/>
    <property type="match status" value="1"/>
</dbReference>
<feature type="domain" description="DUF4382" evidence="2">
    <location>
        <begin position="32"/>
        <end position="167"/>
    </location>
</feature>
<reference evidence="3 4" key="1">
    <citation type="submission" date="2016-10" db="EMBL/GenBank/DDBJ databases">
        <authorList>
            <person name="de Groot N.N."/>
        </authorList>
    </citation>
    <scope>NUCLEOTIDE SEQUENCE [LARGE SCALE GENOMIC DNA]</scope>
    <source>
        <strain evidence="3 4">DSM 19803</strain>
    </source>
</reference>
<keyword evidence="3" id="KW-0121">Carboxypeptidase</keyword>
<dbReference type="GO" id="GO:0030246">
    <property type="term" value="F:carbohydrate binding"/>
    <property type="evidence" value="ECO:0007669"/>
    <property type="project" value="InterPro"/>
</dbReference>
<dbReference type="InterPro" id="IPR025491">
    <property type="entry name" value="DUF4382"/>
</dbReference>
<evidence type="ECO:0000313" key="3">
    <source>
        <dbReference type="EMBL" id="SDG68509.1"/>
    </source>
</evidence>
<dbReference type="RefSeq" id="WP_093367111.1">
    <property type="nucleotide sequence ID" value="NZ_FNCW01000005.1"/>
</dbReference>
<evidence type="ECO:0000259" key="2">
    <source>
        <dbReference type="Pfam" id="PF14321"/>
    </source>
</evidence>
<keyword evidence="3" id="KW-0645">Protease</keyword>
<keyword evidence="1" id="KW-0732">Signal</keyword>
<dbReference type="AlphaFoldDB" id="A0A1G7W9J4"/>
<keyword evidence="4" id="KW-1185">Reference proteome</keyword>
<dbReference type="EMBL" id="FNCW01000005">
    <property type="protein sequence ID" value="SDG68509.1"/>
    <property type="molecule type" value="Genomic_DNA"/>
</dbReference>
<proteinExistence type="predicted"/>
<dbReference type="STRING" id="470826.SAMN04488027_10576"/>
<dbReference type="Pfam" id="PF13620">
    <property type="entry name" value="CarboxypepD_reg"/>
    <property type="match status" value="1"/>
</dbReference>